<dbReference type="EMBL" id="CAJMWX010000969">
    <property type="protein sequence ID" value="CAE6441054.1"/>
    <property type="molecule type" value="Genomic_DNA"/>
</dbReference>
<evidence type="ECO:0000256" key="1">
    <source>
        <dbReference type="SAM" id="MobiDB-lite"/>
    </source>
</evidence>
<protein>
    <submittedName>
        <fullName evidence="2">Uncharacterized protein</fullName>
    </submittedName>
</protein>
<proteinExistence type="predicted"/>
<sequence>MESYLGVHPERDRALVSEFRVSSSDINAARQRAAGVDNEVSDATGKDQQKGGAARRVWWETVEDIPDSKPVVPGIVAKGLDNYRNKLSQDQEAHAGVSLHVDGPTPPTGKPRTVFTFVDTGARGPAKKARA</sequence>
<reference evidence="2" key="1">
    <citation type="submission" date="2021-01" db="EMBL/GenBank/DDBJ databases">
        <authorList>
            <person name="Kaushik A."/>
        </authorList>
    </citation>
    <scope>NUCLEOTIDE SEQUENCE</scope>
    <source>
        <strain evidence="2">AG4-R118</strain>
    </source>
</reference>
<evidence type="ECO:0000313" key="3">
    <source>
        <dbReference type="Proteomes" id="UP000663888"/>
    </source>
</evidence>
<feature type="region of interest" description="Disordered" evidence="1">
    <location>
        <begin position="94"/>
        <end position="131"/>
    </location>
</feature>
<feature type="region of interest" description="Disordered" evidence="1">
    <location>
        <begin position="32"/>
        <end position="55"/>
    </location>
</feature>
<evidence type="ECO:0000313" key="2">
    <source>
        <dbReference type="EMBL" id="CAE6441054.1"/>
    </source>
</evidence>
<name>A0A8H3G972_9AGAM</name>
<accession>A0A8H3G972</accession>
<dbReference type="AlphaFoldDB" id="A0A8H3G972"/>
<dbReference type="Proteomes" id="UP000663888">
    <property type="component" value="Unassembled WGS sequence"/>
</dbReference>
<comment type="caution">
    <text evidence="2">The sequence shown here is derived from an EMBL/GenBank/DDBJ whole genome shotgun (WGS) entry which is preliminary data.</text>
</comment>
<gene>
    <name evidence="2" type="ORF">RDB_LOCUS49885</name>
</gene>
<organism evidence="2 3">
    <name type="scientific">Rhizoctonia solani</name>
    <dbReference type="NCBI Taxonomy" id="456999"/>
    <lineage>
        <taxon>Eukaryota</taxon>
        <taxon>Fungi</taxon>
        <taxon>Dikarya</taxon>
        <taxon>Basidiomycota</taxon>
        <taxon>Agaricomycotina</taxon>
        <taxon>Agaricomycetes</taxon>
        <taxon>Cantharellales</taxon>
        <taxon>Ceratobasidiaceae</taxon>
        <taxon>Rhizoctonia</taxon>
    </lineage>
</organism>